<keyword evidence="3" id="KW-1185">Reference proteome</keyword>
<dbReference type="EMBL" id="CP042326">
    <property type="protein sequence ID" value="QDZ38580.1"/>
    <property type="molecule type" value="Genomic_DNA"/>
</dbReference>
<evidence type="ECO:0000313" key="2">
    <source>
        <dbReference type="EMBL" id="QDZ38580.1"/>
    </source>
</evidence>
<dbReference type="RefSeq" id="WP_146294191.1">
    <property type="nucleotide sequence ID" value="NZ_CP042326.1"/>
</dbReference>
<feature type="compositionally biased region" description="Basic and acidic residues" evidence="1">
    <location>
        <begin position="198"/>
        <end position="210"/>
    </location>
</feature>
<dbReference type="InterPro" id="IPR025569">
    <property type="entry name" value="DUF4335"/>
</dbReference>
<organism evidence="2 3">
    <name type="scientific">Euhalothece natronophila Z-M001</name>
    <dbReference type="NCBI Taxonomy" id="522448"/>
    <lineage>
        <taxon>Bacteria</taxon>
        <taxon>Bacillati</taxon>
        <taxon>Cyanobacteriota</taxon>
        <taxon>Cyanophyceae</taxon>
        <taxon>Oscillatoriophycideae</taxon>
        <taxon>Chroococcales</taxon>
        <taxon>Halothecacae</taxon>
        <taxon>Halothece cluster</taxon>
        <taxon>Euhalothece</taxon>
    </lineage>
</organism>
<accession>A0A5B8NJR1</accession>
<dbReference type="AlphaFoldDB" id="A0A5B8NJR1"/>
<reference evidence="2" key="1">
    <citation type="submission" date="2019-08" db="EMBL/GenBank/DDBJ databases">
        <title>Carotenoids and Carotenoid Binding Proteins in the Halophilic Cyanobacterium Euhalothece sp. ZM00.</title>
        <authorList>
            <person name="Cho S.M."/>
            <person name="Song J.Y."/>
            <person name="Park Y.-I."/>
        </authorList>
    </citation>
    <scope>NUCLEOTIDE SEQUENCE [LARGE SCALE GENOMIC DNA]</scope>
    <source>
        <strain evidence="2">Z-M001</strain>
    </source>
</reference>
<evidence type="ECO:0000313" key="3">
    <source>
        <dbReference type="Proteomes" id="UP000318453"/>
    </source>
</evidence>
<evidence type="ECO:0000256" key="1">
    <source>
        <dbReference type="SAM" id="MobiDB-lite"/>
    </source>
</evidence>
<gene>
    <name evidence="2" type="ORF">FRE64_00635</name>
</gene>
<dbReference type="Proteomes" id="UP000318453">
    <property type="component" value="Chromosome"/>
</dbReference>
<dbReference type="KEGG" id="enn:FRE64_00635"/>
<dbReference type="OrthoDB" id="423373at2"/>
<protein>
    <submittedName>
        <fullName evidence="2">DUF4335 domain-containing protein</fullName>
    </submittedName>
</protein>
<dbReference type="Pfam" id="PF14233">
    <property type="entry name" value="DUF4335"/>
    <property type="match status" value="1"/>
</dbReference>
<feature type="region of interest" description="Disordered" evidence="1">
    <location>
        <begin position="198"/>
        <end position="220"/>
    </location>
</feature>
<proteinExistence type="predicted"/>
<sequence length="334" mass="37314">MTIRRQYSLPNCSLILDGWTKDISDNEGENGRPVMSVLTNAECRFTAKTEQDSLKGDREFLESLLRAVNHYAQYILSGLEAKNKQDWVSEKVKLEPIPKSNRHRLQYIHKEEGKPETTETVDLTTVELFDLIEAVDQLSNDATTLPELTFSIKPNSRRIRRQEEPLAKKATPALSGVASLTVAAIALFFVPVPEMREAELTETRDPREEETLPDGENGDIIPSGIEEVLEVVPAMEDSEEIEALAGQLQTRIEENWEEQGLVEESLSYRVWVTSEGDLLAFQPLSDPDQNIAEVPALPNLLSAVPEETTPEGIEAIAELQVVFDPTGTVEVMTE</sequence>
<name>A0A5B8NJR1_9CHRO</name>